<evidence type="ECO:0000313" key="2">
    <source>
        <dbReference type="Proteomes" id="UP000623509"/>
    </source>
</evidence>
<name>A0ABQ7HTU1_9RHOO</name>
<sequence>MCALLPAELMLDQPGQGTEQQDEAERPGDEALAGLQEVRTGNVGRAAHGEQQTVLAHRADGCHIRLARVFETDADRAIRIRWRQCGELGLRTRFALGELEHDVALGIQQAESVFRAGIHLAQIGDQRVAADECQCRAQAPAVARVQRALHGKEAAPVVSPRWRMKDRTGAGVGTRVVLRRGRQWWQVRHAPAAGYLAHDTVVCIPEQYSGDALALRKGTGGERREVLDRSVRDGYRVEIEQVQQIVGLTQAVAEEFAVGQCMCGQFGVLCLLLA</sequence>
<gene>
    <name evidence="1" type="ORF">BGI27_02030</name>
</gene>
<organism evidence="1 2">
    <name type="scientific">Candidatus Dactylopiibacterium carminicum</name>
    <dbReference type="NCBI Taxonomy" id="857335"/>
    <lineage>
        <taxon>Bacteria</taxon>
        <taxon>Pseudomonadati</taxon>
        <taxon>Pseudomonadota</taxon>
        <taxon>Betaproteobacteria</taxon>
        <taxon>Rhodocyclales</taxon>
        <taxon>Rhodocyclaceae</taxon>
        <taxon>Candidatus Dactylopiibacterium</taxon>
    </lineage>
</organism>
<evidence type="ECO:0000313" key="1">
    <source>
        <dbReference type="EMBL" id="KAF7600499.1"/>
    </source>
</evidence>
<keyword evidence="2" id="KW-1185">Reference proteome</keyword>
<accession>A0ABQ7HTU1</accession>
<comment type="caution">
    <text evidence="1">The sequence shown here is derived from an EMBL/GenBank/DDBJ whole genome shotgun (WGS) entry which is preliminary data.</text>
</comment>
<reference evidence="1 2" key="1">
    <citation type="submission" date="2016-08" db="EMBL/GenBank/DDBJ databases">
        <title>Candidatus Dactylopiibacterium carminicum genome sequence.</title>
        <authorList>
            <person name="Ramirez-Puebla S.T."/>
            <person name="Ormeno-Orrillo E."/>
            <person name="Vera-Ponce De Leon A."/>
            <person name="Luis L."/>
            <person name="Sanchez-Flores A."/>
            <person name="Monica R."/>
            <person name="Martinez-Romero E."/>
        </authorList>
    </citation>
    <scope>NUCLEOTIDE SEQUENCE [LARGE SCALE GENOMIC DNA]</scope>
    <source>
        <strain evidence="1">END1</strain>
    </source>
</reference>
<dbReference type="EMBL" id="MDUX01000004">
    <property type="protein sequence ID" value="KAF7600499.1"/>
    <property type="molecule type" value="Genomic_DNA"/>
</dbReference>
<protein>
    <submittedName>
        <fullName evidence="1">Uncharacterized protein</fullName>
    </submittedName>
</protein>
<proteinExistence type="predicted"/>
<dbReference type="Proteomes" id="UP000623509">
    <property type="component" value="Unassembled WGS sequence"/>
</dbReference>